<evidence type="ECO:0000313" key="1">
    <source>
        <dbReference type="EMBL" id="WCG37224.1"/>
    </source>
</evidence>
<proteinExistence type="predicted"/>
<sequence length="68" mass="7407">MEKIFLASPYMRGEGFEREFVKEVFDTNCIALLRHKANGFSKMGSTDNALALHSDTSAILLALAATGV</sequence>
<dbReference type="AlphaFoldDB" id="A0AAE9XR88"/>
<organism evidence="1 2">
    <name type="scientific">Aerococcus urinaeequi</name>
    <dbReference type="NCBI Taxonomy" id="51665"/>
    <lineage>
        <taxon>Bacteria</taxon>
        <taxon>Bacillati</taxon>
        <taxon>Bacillota</taxon>
        <taxon>Bacilli</taxon>
        <taxon>Lactobacillales</taxon>
        <taxon>Aerococcaceae</taxon>
        <taxon>Aerococcus</taxon>
    </lineage>
</organism>
<dbReference type="EMBL" id="CP116590">
    <property type="protein sequence ID" value="WCG37224.1"/>
    <property type="molecule type" value="Genomic_DNA"/>
</dbReference>
<protein>
    <submittedName>
        <fullName evidence="1">Uncharacterized protein</fullName>
    </submittedName>
</protein>
<evidence type="ECO:0000313" key="2">
    <source>
        <dbReference type="Proteomes" id="UP001179483"/>
    </source>
</evidence>
<dbReference type="Proteomes" id="UP001179483">
    <property type="component" value="Chromosome"/>
</dbReference>
<dbReference type="RefSeq" id="WP_271735506.1">
    <property type="nucleotide sequence ID" value="NZ_CP116590.1"/>
</dbReference>
<reference evidence="1" key="1">
    <citation type="submission" date="2023-01" db="EMBL/GenBank/DDBJ databases">
        <title>Oxazolidinone resistance genes in florfenicol resistant enterococci from beef cattle and veal calves at slaughter.</title>
        <authorList>
            <person name="Biggel M."/>
        </authorList>
    </citation>
    <scope>NUCLEOTIDE SEQUENCE</scope>
    <source>
        <strain evidence="1">K79-1</strain>
    </source>
</reference>
<name>A0AAE9XR88_9LACT</name>
<gene>
    <name evidence="1" type="ORF">PML80_06760</name>
</gene>
<accession>A0AAE9XR88</accession>